<protein>
    <submittedName>
        <fullName evidence="2">Uncharacterized protein</fullName>
    </submittedName>
</protein>
<reference evidence="2 3" key="1">
    <citation type="journal article" date="2016" name="Mol. Biol. Evol.">
        <title>Comparative Genomics of Early-Diverging Mushroom-Forming Fungi Provides Insights into the Origins of Lignocellulose Decay Capabilities.</title>
        <authorList>
            <person name="Nagy L.G."/>
            <person name="Riley R."/>
            <person name="Tritt A."/>
            <person name="Adam C."/>
            <person name="Daum C."/>
            <person name="Floudas D."/>
            <person name="Sun H."/>
            <person name="Yadav J.S."/>
            <person name="Pangilinan J."/>
            <person name="Larsson K.H."/>
            <person name="Matsuura K."/>
            <person name="Barry K."/>
            <person name="Labutti K."/>
            <person name="Kuo R."/>
            <person name="Ohm R.A."/>
            <person name="Bhattacharya S.S."/>
            <person name="Shirouzu T."/>
            <person name="Yoshinaga Y."/>
            <person name="Martin F.M."/>
            <person name="Grigoriev I.V."/>
            <person name="Hibbett D.S."/>
        </authorList>
    </citation>
    <scope>NUCLEOTIDE SEQUENCE [LARGE SCALE GENOMIC DNA]</scope>
    <source>
        <strain evidence="2 3">HHB12029</strain>
    </source>
</reference>
<accession>A0A165D8K5</accession>
<evidence type="ECO:0000313" key="2">
    <source>
        <dbReference type="EMBL" id="KZV84000.1"/>
    </source>
</evidence>
<evidence type="ECO:0000313" key="3">
    <source>
        <dbReference type="Proteomes" id="UP000077266"/>
    </source>
</evidence>
<gene>
    <name evidence="2" type="ORF">EXIGLDRAFT_754096</name>
</gene>
<proteinExistence type="predicted"/>
<dbReference type="InParanoid" id="A0A165D8K5"/>
<feature type="compositionally biased region" description="Basic residues" evidence="1">
    <location>
        <begin position="32"/>
        <end position="59"/>
    </location>
</feature>
<feature type="region of interest" description="Disordered" evidence="1">
    <location>
        <begin position="1"/>
        <end position="86"/>
    </location>
</feature>
<dbReference type="EMBL" id="KV426245">
    <property type="protein sequence ID" value="KZV84000.1"/>
    <property type="molecule type" value="Genomic_DNA"/>
</dbReference>
<feature type="compositionally biased region" description="Low complexity" evidence="1">
    <location>
        <begin position="64"/>
        <end position="77"/>
    </location>
</feature>
<dbReference type="AlphaFoldDB" id="A0A165D8K5"/>
<evidence type="ECO:0000256" key="1">
    <source>
        <dbReference type="SAM" id="MobiDB-lite"/>
    </source>
</evidence>
<organism evidence="2 3">
    <name type="scientific">Exidia glandulosa HHB12029</name>
    <dbReference type="NCBI Taxonomy" id="1314781"/>
    <lineage>
        <taxon>Eukaryota</taxon>
        <taxon>Fungi</taxon>
        <taxon>Dikarya</taxon>
        <taxon>Basidiomycota</taxon>
        <taxon>Agaricomycotina</taxon>
        <taxon>Agaricomycetes</taxon>
        <taxon>Auriculariales</taxon>
        <taxon>Exidiaceae</taxon>
        <taxon>Exidia</taxon>
    </lineage>
</organism>
<name>A0A165D8K5_EXIGL</name>
<sequence length="131" mass="14133">MSLLSSPSPSPPPSPQRRATATELPGLIPARRSAHSRLSRTAHRTSRKSLRHASRPRRALSREQASVSATATSQSPSGRVCSSPARTIRTSLTQRARSLQALRIRWVPRVLFLSGLPVCSSLVSSSCDVPS</sequence>
<dbReference type="Proteomes" id="UP000077266">
    <property type="component" value="Unassembled WGS sequence"/>
</dbReference>
<keyword evidence="3" id="KW-1185">Reference proteome</keyword>